<name>A0AAD9IDE5_9PEZI</name>
<organism evidence="6 7">
    <name type="scientific">Phyllachora maydis</name>
    <dbReference type="NCBI Taxonomy" id="1825666"/>
    <lineage>
        <taxon>Eukaryota</taxon>
        <taxon>Fungi</taxon>
        <taxon>Dikarya</taxon>
        <taxon>Ascomycota</taxon>
        <taxon>Pezizomycotina</taxon>
        <taxon>Sordariomycetes</taxon>
        <taxon>Sordariomycetidae</taxon>
        <taxon>Phyllachorales</taxon>
        <taxon>Phyllachoraceae</taxon>
        <taxon>Phyllachora</taxon>
    </lineage>
</organism>
<protein>
    <submittedName>
        <fullName evidence="6">Uncharacterized protein</fullName>
    </submittedName>
</protein>
<dbReference type="EMBL" id="JAQQPM010000009">
    <property type="protein sequence ID" value="KAK2075373.1"/>
    <property type="molecule type" value="Genomic_DNA"/>
</dbReference>
<reference evidence="6" key="1">
    <citation type="journal article" date="2023" name="Mol. Plant Microbe Interact.">
        <title>Elucidating the Obligate Nature and Biological Capacity of an Invasive Fungal Corn Pathogen.</title>
        <authorList>
            <person name="MacCready J.S."/>
            <person name="Roggenkamp E.M."/>
            <person name="Gdanetz K."/>
            <person name="Chilvers M.I."/>
        </authorList>
    </citation>
    <scope>NUCLEOTIDE SEQUENCE</scope>
    <source>
        <strain evidence="6">PM02</strain>
    </source>
</reference>
<feature type="region of interest" description="Disordered" evidence="3">
    <location>
        <begin position="321"/>
        <end position="397"/>
    </location>
</feature>
<dbReference type="InterPro" id="IPR050729">
    <property type="entry name" value="Rho-GAP"/>
</dbReference>
<dbReference type="Gene3D" id="1.20.1270.60">
    <property type="entry name" value="Arfaptin homology (AH) domain/BAR domain"/>
    <property type="match status" value="1"/>
</dbReference>
<dbReference type="Proteomes" id="UP001217918">
    <property type="component" value="Unassembled WGS sequence"/>
</dbReference>
<keyword evidence="7" id="KW-1185">Reference proteome</keyword>
<dbReference type="SUPFAM" id="SSF48350">
    <property type="entry name" value="GTPase activation domain, GAP"/>
    <property type="match status" value="1"/>
</dbReference>
<dbReference type="PROSITE" id="PS50238">
    <property type="entry name" value="RHOGAP"/>
    <property type="match status" value="1"/>
</dbReference>
<comment type="caution">
    <text evidence="6">The sequence shown here is derived from an EMBL/GenBank/DDBJ whole genome shotgun (WGS) entry which is preliminary data.</text>
</comment>
<feature type="region of interest" description="Disordered" evidence="3">
    <location>
        <begin position="412"/>
        <end position="526"/>
    </location>
</feature>
<gene>
    <name evidence="6" type="ORF">P8C59_009502</name>
</gene>
<dbReference type="PANTHER" id="PTHR23176">
    <property type="entry name" value="RHO/RAC/CDC GTPASE-ACTIVATING PROTEIN"/>
    <property type="match status" value="1"/>
</dbReference>
<dbReference type="InterPro" id="IPR001060">
    <property type="entry name" value="FCH_dom"/>
</dbReference>
<feature type="compositionally biased region" description="Polar residues" evidence="3">
    <location>
        <begin position="329"/>
        <end position="350"/>
    </location>
</feature>
<dbReference type="Pfam" id="PF00620">
    <property type="entry name" value="RhoGAP"/>
    <property type="match status" value="1"/>
</dbReference>
<dbReference type="InterPro" id="IPR031160">
    <property type="entry name" value="F_BAR_dom"/>
</dbReference>
<evidence type="ECO:0000256" key="1">
    <source>
        <dbReference type="ARBA" id="ARBA00022468"/>
    </source>
</evidence>
<dbReference type="PANTHER" id="PTHR23176:SF136">
    <property type="entry name" value="RHO GTPASE ACTIVATOR (RGD1)"/>
    <property type="match status" value="1"/>
</dbReference>
<feature type="compositionally biased region" description="Polar residues" evidence="3">
    <location>
        <begin position="368"/>
        <end position="397"/>
    </location>
</feature>
<keyword evidence="2" id="KW-0175">Coiled coil</keyword>
<evidence type="ECO:0000313" key="7">
    <source>
        <dbReference type="Proteomes" id="UP001217918"/>
    </source>
</evidence>
<evidence type="ECO:0000256" key="3">
    <source>
        <dbReference type="SAM" id="MobiDB-lite"/>
    </source>
</evidence>
<evidence type="ECO:0000259" key="4">
    <source>
        <dbReference type="PROSITE" id="PS50238"/>
    </source>
</evidence>
<dbReference type="Gene3D" id="1.10.555.10">
    <property type="entry name" value="Rho GTPase activation protein"/>
    <property type="match status" value="1"/>
</dbReference>
<feature type="compositionally biased region" description="Low complexity" evidence="3">
    <location>
        <begin position="412"/>
        <end position="466"/>
    </location>
</feature>
<dbReference type="Pfam" id="PF00611">
    <property type="entry name" value="FCH"/>
    <property type="match status" value="1"/>
</dbReference>
<evidence type="ECO:0000313" key="6">
    <source>
        <dbReference type="EMBL" id="KAK2075373.1"/>
    </source>
</evidence>
<feature type="domain" description="Rho-GAP" evidence="4">
    <location>
        <begin position="533"/>
        <end position="725"/>
    </location>
</feature>
<dbReference type="SUPFAM" id="SSF103657">
    <property type="entry name" value="BAR/IMD domain-like"/>
    <property type="match status" value="1"/>
</dbReference>
<feature type="compositionally biased region" description="Gly residues" evidence="3">
    <location>
        <begin position="351"/>
        <end position="364"/>
    </location>
</feature>
<accession>A0AAD9IDE5</accession>
<dbReference type="GO" id="GO:0005938">
    <property type="term" value="C:cell cortex"/>
    <property type="evidence" value="ECO:0007669"/>
    <property type="project" value="UniProtKB-ARBA"/>
</dbReference>
<dbReference type="FunFam" id="1.20.1270.60:FF:000063">
    <property type="entry name" value="Rho GTPase activator"/>
    <property type="match status" value="1"/>
</dbReference>
<keyword evidence="1" id="KW-0343">GTPase activation</keyword>
<dbReference type="InterPro" id="IPR008936">
    <property type="entry name" value="Rho_GTPase_activation_prot"/>
</dbReference>
<dbReference type="AlphaFoldDB" id="A0AAD9IDE5"/>
<feature type="compositionally biased region" description="Polar residues" evidence="3">
    <location>
        <begin position="8"/>
        <end position="26"/>
    </location>
</feature>
<dbReference type="FunFam" id="1.10.555.10:FF:000041">
    <property type="entry name" value="Rho GTPase activator (Rgd1)"/>
    <property type="match status" value="1"/>
</dbReference>
<dbReference type="InterPro" id="IPR027267">
    <property type="entry name" value="AH/BAR_dom_sf"/>
</dbReference>
<dbReference type="GO" id="GO:0005096">
    <property type="term" value="F:GTPase activator activity"/>
    <property type="evidence" value="ECO:0007669"/>
    <property type="project" value="UniProtKB-KW"/>
</dbReference>
<evidence type="ECO:0000259" key="5">
    <source>
        <dbReference type="PROSITE" id="PS51741"/>
    </source>
</evidence>
<feature type="region of interest" description="Disordered" evidence="3">
    <location>
        <begin position="1"/>
        <end position="26"/>
    </location>
</feature>
<dbReference type="GO" id="GO:0007165">
    <property type="term" value="P:signal transduction"/>
    <property type="evidence" value="ECO:0007669"/>
    <property type="project" value="InterPro"/>
</dbReference>
<dbReference type="SMART" id="SM00324">
    <property type="entry name" value="RhoGAP"/>
    <property type="match status" value="1"/>
</dbReference>
<feature type="domain" description="F-BAR" evidence="5">
    <location>
        <begin position="29"/>
        <end position="302"/>
    </location>
</feature>
<dbReference type="CDD" id="cd07652">
    <property type="entry name" value="F-BAR_Rgd1"/>
    <property type="match status" value="1"/>
</dbReference>
<evidence type="ECO:0000256" key="2">
    <source>
        <dbReference type="PROSITE-ProRule" id="PRU01077"/>
    </source>
</evidence>
<sequence length="728" mass="78264">MAVPVNNGDASNSTQQSLASPTSDGEVTRQVQDVLSSEIGITTLLARLKQSVTSAKEFAMFLKKRSILEDEHANGLKKLCKMSQDSIQRTDHLGGSFAKAYSEMMVVHDRMADNGMQFALTLHQMQEDLLELAAVAEKARKGWKQNGLAAEQRVADIEAAMRKSKAKYDALSDEYDRVRTGDGAKGGKMFGFKGPKSAAQHEEDLHRKVLAADQDYKAKVETAQTERKELQTRARPETVKALQDTIMQCDSGLTLQLQKFASFNEKLLLSNGLSVSPLKSGFGPGEAPSLRESILAIDNERDLSDFVVSYYGKLPARASEPKYERNPVLDQSSRSQPTLALSLPQQSTLSGTGGGVGAGAGAGAGASDSLNSPAATTPSGHNHGQSVGSMNLPTGYQRTVQTPSLHDRSISYGSIQSRSSPSSQQQFAPRNSYQQASSNQQAPSAQQTAHTRFNGSVGSSSSSVVVQGAPQLGALPFQTSQPQLPQGPLTSHSPPSPGASAGKLSKPAPSQGLSNGPSPPSTAPASARSVFGLSLSRLYERDALAVPMVVYQCIQAVDLYGLSNEGIYRLSGSVPAVNKLKHMFDTDSASTDLDFRNPENFFHDVNSVAGLLKQFFRDLPDPLLPRHQYGAFVEAAKNDDDTIRRDSLHAIINSLPDPNYATLRALALHLHRVMENSAVNRMNSQNLAIVFGPTLMGTQPGTNIADAGWQVRVVDTILQNTLQIFDDD</sequence>
<proteinExistence type="predicted"/>
<dbReference type="SMART" id="SM00055">
    <property type="entry name" value="FCH"/>
    <property type="match status" value="1"/>
</dbReference>
<dbReference type="InterPro" id="IPR000198">
    <property type="entry name" value="RhoGAP_dom"/>
</dbReference>
<dbReference type="PROSITE" id="PS51741">
    <property type="entry name" value="F_BAR"/>
    <property type="match status" value="1"/>
</dbReference>
<feature type="compositionally biased region" description="Polar residues" evidence="3">
    <location>
        <begin position="477"/>
        <end position="492"/>
    </location>
</feature>